<gene>
    <name evidence="3" type="ORF">K9S39_15875</name>
</gene>
<keyword evidence="4" id="KW-1185">Reference proteome</keyword>
<dbReference type="InterPro" id="IPR032710">
    <property type="entry name" value="NTF2-like_dom_sf"/>
</dbReference>
<evidence type="ECO:0000256" key="1">
    <source>
        <dbReference type="SAM" id="MobiDB-lite"/>
    </source>
</evidence>
<dbReference type="RefSeq" id="WP_248863983.1">
    <property type="nucleotide sequence ID" value="NZ_CP086322.1"/>
</dbReference>
<sequence length="182" mass="20445">MPGMTTEIPAAQADLLHRMCEIFTTQKVEKFTRAFFHPDVDWPNVAEGTRLHGIEAVLAYWRGQFAELHPLVRMEGMTAEPDGRIAVRVRLGARGADGDHRAEGTVHHVYPFRDGKVVHMEVREGWRRPLRGRLRGGQGAIGPLFREPGQWQFVNSSRTKAGRARHAAADDRTTGRWHGPGP</sequence>
<accession>A0ABY4M5T4</accession>
<dbReference type="Gene3D" id="3.10.450.50">
    <property type="match status" value="1"/>
</dbReference>
<feature type="domain" description="SnoaL-like" evidence="2">
    <location>
        <begin position="17"/>
        <end position="120"/>
    </location>
</feature>
<dbReference type="SUPFAM" id="SSF54427">
    <property type="entry name" value="NTF2-like"/>
    <property type="match status" value="1"/>
</dbReference>
<evidence type="ECO:0000313" key="4">
    <source>
        <dbReference type="Proteomes" id="UP000830115"/>
    </source>
</evidence>
<proteinExistence type="predicted"/>
<feature type="region of interest" description="Disordered" evidence="1">
    <location>
        <begin position="157"/>
        <end position="182"/>
    </location>
</feature>
<reference evidence="3" key="1">
    <citation type="submission" date="2021-10" db="EMBL/GenBank/DDBJ databases">
        <title>Streptomyces nigrumlapis sp.nov.,an antimicrobial producing actinobacterium isolated from Black Gobi rocks.</title>
        <authorList>
            <person name="Wen Y."/>
            <person name="Zhang W."/>
            <person name="Liu X.G."/>
        </authorList>
    </citation>
    <scope>NUCLEOTIDE SEQUENCE</scope>
    <source>
        <strain evidence="3">ST13-2-2</strain>
    </source>
</reference>
<dbReference type="Proteomes" id="UP000830115">
    <property type="component" value="Chromosome"/>
</dbReference>
<evidence type="ECO:0000259" key="2">
    <source>
        <dbReference type="Pfam" id="PF12680"/>
    </source>
</evidence>
<dbReference type="InterPro" id="IPR037401">
    <property type="entry name" value="SnoaL-like"/>
</dbReference>
<dbReference type="Pfam" id="PF12680">
    <property type="entry name" value="SnoaL_2"/>
    <property type="match status" value="1"/>
</dbReference>
<evidence type="ECO:0000313" key="3">
    <source>
        <dbReference type="EMBL" id="UQA93126.1"/>
    </source>
</evidence>
<name>A0ABY4M5T4_9ACTN</name>
<organism evidence="3 4">
    <name type="scientific">Streptomyces halobius</name>
    <dbReference type="NCBI Taxonomy" id="2879846"/>
    <lineage>
        <taxon>Bacteria</taxon>
        <taxon>Bacillati</taxon>
        <taxon>Actinomycetota</taxon>
        <taxon>Actinomycetes</taxon>
        <taxon>Kitasatosporales</taxon>
        <taxon>Streptomycetaceae</taxon>
        <taxon>Streptomyces</taxon>
    </lineage>
</organism>
<protein>
    <submittedName>
        <fullName evidence="3">Nuclear transport factor 2 family protein</fullName>
    </submittedName>
</protein>
<dbReference type="EMBL" id="CP086322">
    <property type="protein sequence ID" value="UQA93126.1"/>
    <property type="molecule type" value="Genomic_DNA"/>
</dbReference>